<name>A0ABD3IBP0_9MARC</name>
<dbReference type="Proteomes" id="UP001633002">
    <property type="component" value="Unassembled WGS sequence"/>
</dbReference>
<accession>A0ABD3IBP0</accession>
<keyword evidence="2" id="KW-1185">Reference proteome</keyword>
<reference evidence="1 2" key="1">
    <citation type="submission" date="2024-09" db="EMBL/GenBank/DDBJ databases">
        <title>Chromosome-scale assembly of Riccia sorocarpa.</title>
        <authorList>
            <person name="Paukszto L."/>
        </authorList>
    </citation>
    <scope>NUCLEOTIDE SEQUENCE [LARGE SCALE GENOMIC DNA]</scope>
    <source>
        <strain evidence="1">LP-2024</strain>
        <tissue evidence="1">Aerial parts of the thallus</tissue>
    </source>
</reference>
<proteinExistence type="predicted"/>
<dbReference type="AlphaFoldDB" id="A0ABD3IBP0"/>
<gene>
    <name evidence="1" type="ORF">R1sor_019079</name>
</gene>
<sequence length="76" mass="8538">MGCNASKEPEAKKKSWFGPFGLHTPSILEAISFPFEVYDPLSLGKSHSEDPKLAKAPCDSVLTRLFRSYQQIFNFT</sequence>
<comment type="caution">
    <text evidence="1">The sequence shown here is derived from an EMBL/GenBank/DDBJ whole genome shotgun (WGS) entry which is preliminary data.</text>
</comment>
<dbReference type="EMBL" id="JBJQOH010000001">
    <property type="protein sequence ID" value="KAL3701057.1"/>
    <property type="molecule type" value="Genomic_DNA"/>
</dbReference>
<evidence type="ECO:0000313" key="1">
    <source>
        <dbReference type="EMBL" id="KAL3701057.1"/>
    </source>
</evidence>
<evidence type="ECO:0000313" key="2">
    <source>
        <dbReference type="Proteomes" id="UP001633002"/>
    </source>
</evidence>
<organism evidence="1 2">
    <name type="scientific">Riccia sorocarpa</name>
    <dbReference type="NCBI Taxonomy" id="122646"/>
    <lineage>
        <taxon>Eukaryota</taxon>
        <taxon>Viridiplantae</taxon>
        <taxon>Streptophyta</taxon>
        <taxon>Embryophyta</taxon>
        <taxon>Marchantiophyta</taxon>
        <taxon>Marchantiopsida</taxon>
        <taxon>Marchantiidae</taxon>
        <taxon>Marchantiales</taxon>
        <taxon>Ricciaceae</taxon>
        <taxon>Riccia</taxon>
    </lineage>
</organism>
<protein>
    <submittedName>
        <fullName evidence="1">Uncharacterized protein</fullName>
    </submittedName>
</protein>